<protein>
    <submittedName>
        <fullName evidence="1">Uncharacterized protein</fullName>
    </submittedName>
</protein>
<evidence type="ECO:0000313" key="1">
    <source>
        <dbReference type="EMBL" id="HIR59278.1"/>
    </source>
</evidence>
<dbReference type="AlphaFoldDB" id="A0A9D1DUN4"/>
<sequence>MKVWKTAKFLKKDKNIELITRSYINYIYKYGPINDIIRKYNINPSDVYKLNQYTANRIAGLLILYLAKDKKRLNDIVLKYDTSDLLVSDITPEIEGYIER</sequence>
<reference evidence="1" key="1">
    <citation type="submission" date="2020-10" db="EMBL/GenBank/DDBJ databases">
        <authorList>
            <person name="Gilroy R."/>
        </authorList>
    </citation>
    <scope>NUCLEOTIDE SEQUENCE</scope>
    <source>
        <strain evidence="1">CHK184-20233</strain>
    </source>
</reference>
<proteinExistence type="predicted"/>
<reference evidence="1" key="2">
    <citation type="journal article" date="2021" name="PeerJ">
        <title>Extensive microbial diversity within the chicken gut microbiome revealed by metagenomics and culture.</title>
        <authorList>
            <person name="Gilroy R."/>
            <person name="Ravi A."/>
            <person name="Getino M."/>
            <person name="Pursley I."/>
            <person name="Horton D.L."/>
            <person name="Alikhan N.F."/>
            <person name="Baker D."/>
            <person name="Gharbi K."/>
            <person name="Hall N."/>
            <person name="Watson M."/>
            <person name="Adriaenssens E.M."/>
            <person name="Foster-Nyarko E."/>
            <person name="Jarju S."/>
            <person name="Secka A."/>
            <person name="Antonio M."/>
            <person name="Oren A."/>
            <person name="Chaudhuri R.R."/>
            <person name="La Ragione R."/>
            <person name="Hildebrand F."/>
            <person name="Pallen M.J."/>
        </authorList>
    </citation>
    <scope>NUCLEOTIDE SEQUENCE</scope>
    <source>
        <strain evidence="1">CHK184-20233</strain>
    </source>
</reference>
<organism evidence="1 2">
    <name type="scientific">Candidatus Onthousia excrementipullorum</name>
    <dbReference type="NCBI Taxonomy" id="2840884"/>
    <lineage>
        <taxon>Bacteria</taxon>
        <taxon>Bacillati</taxon>
        <taxon>Bacillota</taxon>
        <taxon>Bacilli</taxon>
        <taxon>Candidatus Onthousia</taxon>
    </lineage>
</organism>
<dbReference type="EMBL" id="DVHC01000044">
    <property type="protein sequence ID" value="HIR59278.1"/>
    <property type="molecule type" value="Genomic_DNA"/>
</dbReference>
<evidence type="ECO:0000313" key="2">
    <source>
        <dbReference type="Proteomes" id="UP000824232"/>
    </source>
</evidence>
<dbReference type="Proteomes" id="UP000824232">
    <property type="component" value="Unassembled WGS sequence"/>
</dbReference>
<gene>
    <name evidence="1" type="ORF">IAB38_04435</name>
</gene>
<comment type="caution">
    <text evidence="1">The sequence shown here is derived from an EMBL/GenBank/DDBJ whole genome shotgun (WGS) entry which is preliminary data.</text>
</comment>
<accession>A0A9D1DUN4</accession>
<name>A0A9D1DUN4_9FIRM</name>